<proteinExistence type="predicted"/>
<reference evidence="1" key="1">
    <citation type="journal article" date="2021" name="Proc. Natl. Acad. Sci. U.S.A.">
        <title>A Catalog of Tens of Thousands of Viruses from Human Metagenomes Reveals Hidden Associations with Chronic Diseases.</title>
        <authorList>
            <person name="Tisza M.J."/>
            <person name="Buck C.B."/>
        </authorList>
    </citation>
    <scope>NUCLEOTIDE SEQUENCE</scope>
    <source>
        <strain evidence="1">Ctshb19</strain>
    </source>
</reference>
<name>A0A8S5UGK1_9CAUD</name>
<accession>A0A8S5UGK1</accession>
<dbReference type="EMBL" id="BK016086">
    <property type="protein sequence ID" value="DAF93615.1"/>
    <property type="molecule type" value="Genomic_DNA"/>
</dbReference>
<evidence type="ECO:0000313" key="1">
    <source>
        <dbReference type="EMBL" id="DAF93615.1"/>
    </source>
</evidence>
<organism evidence="1">
    <name type="scientific">Myoviridae sp. ctshb19</name>
    <dbReference type="NCBI Taxonomy" id="2825194"/>
    <lineage>
        <taxon>Viruses</taxon>
        <taxon>Duplodnaviria</taxon>
        <taxon>Heunggongvirae</taxon>
        <taxon>Uroviricota</taxon>
        <taxon>Caudoviricetes</taxon>
    </lineage>
</organism>
<sequence>MAFKFYAGIGGSSRLLNCRAHMVGVFGAGRLRVFFAVELRHGKTLTLLDRRGGRCAAGHRLINADIKIEGSQRLQFTFRHAAFAAKGCSCAPFFARRFLHTVTIEIAHETSLRREEIRDTHFLARLTSQTNIQHQRKHLESLFFQGQRGRQFVSQFSQAGDLFVERAEACALHPIVTVEAVMLDAVIETRRARHFIFALAQAQDMWNETNWLVVFHRRRNNIHFKADTEMLVHRDIIFPVLDRAFARQYSKAGIDTVAAQFFYAGIHFGNGSRVLGVCCVVALGKFLRRNFVLFCSLQKLYAIFGGFQKFYQFGKLGLVLASPLDCRVNCRGFDFLCACHCSFLTDK</sequence>
<protein>
    <submittedName>
        <fullName evidence="1">Uncharacterized protein</fullName>
    </submittedName>
</protein>